<dbReference type="Proteomes" id="UP001560685">
    <property type="component" value="Unassembled WGS sequence"/>
</dbReference>
<feature type="transmembrane region" description="Helical" evidence="1">
    <location>
        <begin position="99"/>
        <end position="120"/>
    </location>
</feature>
<evidence type="ECO:0008006" key="4">
    <source>
        <dbReference type="Google" id="ProtNLM"/>
    </source>
</evidence>
<proteinExistence type="predicted"/>
<dbReference type="RefSeq" id="WP_369311901.1">
    <property type="nucleotide sequence ID" value="NZ_JBEHZE010000001.1"/>
</dbReference>
<gene>
    <name evidence="2" type="ORF">ABFZ84_01080</name>
</gene>
<comment type="caution">
    <text evidence="2">The sequence shown here is derived from an EMBL/GenBank/DDBJ whole genome shotgun (WGS) entry which is preliminary data.</text>
</comment>
<keyword evidence="1" id="KW-0812">Transmembrane</keyword>
<keyword evidence="1" id="KW-0472">Membrane</keyword>
<sequence length="156" mass="17018">MSKVAMSTEQMNRLREICDAYGADSARWPAELREQYGPLLDDVPEIRNEAEMLDGFLNAATAPRMAEDLERRVLAQFDNAPIAVGWIARLRRSLPRIRLAPAGLLAGIGAMGVASGIVSASAQTPVPPESEALSYIENGLTFSGLTDEETLQWDED</sequence>
<evidence type="ECO:0000256" key="1">
    <source>
        <dbReference type="SAM" id="Phobius"/>
    </source>
</evidence>
<accession>A0ABV3Z032</accession>
<name>A0ABV3Z032_9PROT</name>
<evidence type="ECO:0000313" key="3">
    <source>
        <dbReference type="Proteomes" id="UP001560685"/>
    </source>
</evidence>
<dbReference type="EMBL" id="JBEHZE010000001">
    <property type="protein sequence ID" value="MEX6632130.1"/>
    <property type="molecule type" value="Genomic_DNA"/>
</dbReference>
<organism evidence="2 3">
    <name type="scientific">Hyphococcus lacteus</name>
    <dbReference type="NCBI Taxonomy" id="3143536"/>
    <lineage>
        <taxon>Bacteria</taxon>
        <taxon>Pseudomonadati</taxon>
        <taxon>Pseudomonadota</taxon>
        <taxon>Alphaproteobacteria</taxon>
        <taxon>Parvularculales</taxon>
        <taxon>Parvularculaceae</taxon>
        <taxon>Hyphococcus</taxon>
    </lineage>
</organism>
<evidence type="ECO:0000313" key="2">
    <source>
        <dbReference type="EMBL" id="MEX6632130.1"/>
    </source>
</evidence>
<keyword evidence="1" id="KW-1133">Transmembrane helix</keyword>
<reference evidence="2 3" key="1">
    <citation type="submission" date="2024-05" db="EMBL/GenBank/DDBJ databases">
        <title>Three bacterial strains, DH-69, EH-24, and ECK-19 isolated from coastal sediments.</title>
        <authorList>
            <person name="Ye Y.-Q."/>
            <person name="Du Z.-J."/>
        </authorList>
    </citation>
    <scope>NUCLEOTIDE SEQUENCE [LARGE SCALE GENOMIC DNA]</scope>
    <source>
        <strain evidence="2 3">ECK-19</strain>
    </source>
</reference>
<protein>
    <recommendedName>
        <fullName evidence="4">Anti sigma-E protein RseA N-terminal domain-containing protein</fullName>
    </recommendedName>
</protein>
<keyword evidence="3" id="KW-1185">Reference proteome</keyword>